<gene>
    <name evidence="3" type="ORF">ACFPP9_22025</name>
</gene>
<dbReference type="Proteomes" id="UP001596150">
    <property type="component" value="Unassembled WGS sequence"/>
</dbReference>
<name>A0ABW0Q788_9HYPH</name>
<dbReference type="InterPro" id="IPR019207">
    <property type="entry name" value="DUF2092"/>
</dbReference>
<dbReference type="InterPro" id="IPR029046">
    <property type="entry name" value="LolA/LolB/LppX"/>
</dbReference>
<reference evidence="4" key="1">
    <citation type="journal article" date="2019" name="Int. J. Syst. Evol. Microbiol.">
        <title>The Global Catalogue of Microorganisms (GCM) 10K type strain sequencing project: providing services to taxonomists for standard genome sequencing and annotation.</title>
        <authorList>
            <consortium name="The Broad Institute Genomics Platform"/>
            <consortium name="The Broad Institute Genome Sequencing Center for Infectious Disease"/>
            <person name="Wu L."/>
            <person name="Ma J."/>
        </authorList>
    </citation>
    <scope>NUCLEOTIDE SEQUENCE [LARGE SCALE GENOMIC DNA]</scope>
    <source>
        <strain evidence="4">KACC 12633</strain>
    </source>
</reference>
<evidence type="ECO:0000256" key="1">
    <source>
        <dbReference type="ARBA" id="ARBA00022729"/>
    </source>
</evidence>
<sequence>MPLRNRSSFSKRHALWLTAFVTACGLTAAASMPAYAETKHHPAQAEESQLPAIEPESIAALTRMGDHLASLKSFEIDTRSSMEVVDGDQKLSIEGGGTYEVQRPDRLKIDFRTDSLKREFIYDGKTVTYVAPNENFYATFDAPPTIKETLRDAAQKYDLSFPLADLFNWGTKDAPIDQIKEGFHVGKAYIGGQETDHWAFRGRDQDWEVWIRSEGNPVPLKLSLVDRLEPTAPRFSVELDWTETKTFPDGTFTYTPPAGAAQITFANEGAAK</sequence>
<dbReference type="SUPFAM" id="SSF89392">
    <property type="entry name" value="Prokaryotic lipoproteins and lipoprotein localization factors"/>
    <property type="match status" value="1"/>
</dbReference>
<comment type="caution">
    <text evidence="3">The sequence shown here is derived from an EMBL/GenBank/DDBJ whole genome shotgun (WGS) entry which is preliminary data.</text>
</comment>
<evidence type="ECO:0000256" key="2">
    <source>
        <dbReference type="SAM" id="SignalP"/>
    </source>
</evidence>
<dbReference type="PROSITE" id="PS51257">
    <property type="entry name" value="PROKAR_LIPOPROTEIN"/>
    <property type="match status" value="1"/>
</dbReference>
<organism evidence="3 4">
    <name type="scientific">Kaistia terrae</name>
    <dbReference type="NCBI Taxonomy" id="537017"/>
    <lineage>
        <taxon>Bacteria</taxon>
        <taxon>Pseudomonadati</taxon>
        <taxon>Pseudomonadota</taxon>
        <taxon>Alphaproteobacteria</taxon>
        <taxon>Hyphomicrobiales</taxon>
        <taxon>Kaistiaceae</taxon>
        <taxon>Kaistia</taxon>
    </lineage>
</organism>
<keyword evidence="4" id="KW-1185">Reference proteome</keyword>
<dbReference type="Pfam" id="PF09865">
    <property type="entry name" value="DUF2092"/>
    <property type="match status" value="1"/>
</dbReference>
<keyword evidence="1 2" id="KW-0732">Signal</keyword>
<evidence type="ECO:0000313" key="3">
    <source>
        <dbReference type="EMBL" id="MFC5518469.1"/>
    </source>
</evidence>
<accession>A0ABW0Q788</accession>
<feature type="signal peptide" evidence="2">
    <location>
        <begin position="1"/>
        <end position="36"/>
    </location>
</feature>
<dbReference type="RefSeq" id="WP_266343378.1">
    <property type="nucleotide sequence ID" value="NZ_JAPKNH010000003.1"/>
</dbReference>
<proteinExistence type="predicted"/>
<feature type="chain" id="PRO_5047068274" evidence="2">
    <location>
        <begin position="37"/>
        <end position="272"/>
    </location>
</feature>
<dbReference type="Gene3D" id="2.50.20.10">
    <property type="entry name" value="Lipoprotein localisation LolA/LolB/LppX"/>
    <property type="match status" value="1"/>
</dbReference>
<protein>
    <submittedName>
        <fullName evidence="3">DUF2092 domain-containing protein</fullName>
    </submittedName>
</protein>
<evidence type="ECO:0000313" key="4">
    <source>
        <dbReference type="Proteomes" id="UP001596150"/>
    </source>
</evidence>
<dbReference type="EMBL" id="JBHSML010000013">
    <property type="protein sequence ID" value="MFC5518469.1"/>
    <property type="molecule type" value="Genomic_DNA"/>
</dbReference>